<dbReference type="Pfam" id="PF14714">
    <property type="entry name" value="KH_dom-like"/>
    <property type="match status" value="1"/>
</dbReference>
<dbReference type="InterPro" id="IPR005225">
    <property type="entry name" value="Small_GTP-bd"/>
</dbReference>
<dbReference type="PROSITE" id="PS51712">
    <property type="entry name" value="G_ENGA"/>
    <property type="match status" value="2"/>
</dbReference>
<feature type="binding site" evidence="8">
    <location>
        <begin position="119"/>
        <end position="122"/>
    </location>
    <ligand>
        <name>GTP</name>
        <dbReference type="ChEBI" id="CHEBI:37565"/>
        <label>1</label>
    </ligand>
</feature>
<dbReference type="InterPro" id="IPR032859">
    <property type="entry name" value="KH_dom-like"/>
</dbReference>
<accession>A0ABU5ECG0</accession>
<keyword evidence="13" id="KW-1185">Reference proteome</keyword>
<keyword evidence="3 8" id="KW-0690">Ribosome biogenesis</keyword>
<dbReference type="PIRSF" id="PIRSF006485">
    <property type="entry name" value="GTP-binding_EngA"/>
    <property type="match status" value="1"/>
</dbReference>
<dbReference type="InterPro" id="IPR015946">
    <property type="entry name" value="KH_dom-like_a/b"/>
</dbReference>
<evidence type="ECO:0000313" key="13">
    <source>
        <dbReference type="Proteomes" id="UP001279642"/>
    </source>
</evidence>
<dbReference type="SMART" id="SM00382">
    <property type="entry name" value="AAA"/>
    <property type="match status" value="2"/>
</dbReference>
<dbReference type="InterPro" id="IPR027417">
    <property type="entry name" value="P-loop_NTPase"/>
</dbReference>
<dbReference type="NCBIfam" id="TIGR00231">
    <property type="entry name" value="small_GTP"/>
    <property type="match status" value="2"/>
</dbReference>
<dbReference type="HAMAP" id="MF_00195">
    <property type="entry name" value="GTPase_Der"/>
    <property type="match status" value="1"/>
</dbReference>
<comment type="similarity">
    <text evidence="1 8 9 10">Belongs to the TRAFAC class TrmE-Era-EngA-EngB-Septin-like GTPase superfamily. EngA (Der) GTPase family.</text>
</comment>
<evidence type="ECO:0000256" key="4">
    <source>
        <dbReference type="ARBA" id="ARBA00022737"/>
    </source>
</evidence>
<keyword evidence="5 8" id="KW-0547">Nucleotide-binding</keyword>
<dbReference type="Proteomes" id="UP001279642">
    <property type="component" value="Unassembled WGS sequence"/>
</dbReference>
<evidence type="ECO:0000259" key="11">
    <source>
        <dbReference type="PROSITE" id="PS51712"/>
    </source>
</evidence>
<comment type="subunit">
    <text evidence="8">Associates with the 50S ribosomal subunit.</text>
</comment>
<sequence length="482" mass="53478">MKFTVAIVGRPNVGKSTLFNRLIGKRLAIVDDRPGVTRDRRYGAGRLGDLDFTVIDTAGLEDVHDDSLESRMRDQTEQAVNSAQVALLVIDARTGVTALDEHFARQLRKRRTPVILVANKSEGKAGQAGAMEAYGLGLGTPIAISAEHGEGMGDLYDAMQPFVDAWRSKSGTAGEMGDEAAALEAAAQPVTLDAELEALPNDEAEAPSHLQLAIVGRPNVGKSTLVNRLIGEDRLLTGPEAGITRDAIAIDWQWRDQTGQHHPVRLIDTAGLRRRSRVVEKLERLSGLDTERAIRFAHVVVLVLDSHDMLEKQDLTIARQVIEEGRALVIAANKWDVVEDKAEALKKLRERLDLSLPQVRGLPVVTISGLTGRNLDKLMDAVFAIYARWNRRVPTAQLNRWLGDVQQMHPAPLVAGRRVKIRYMTQIKTRPPTFALFAQMADELPDSYHRYLLNGIRDTFDLSGVPLRLYTRRGENPFDRDR</sequence>
<feature type="domain" description="EngA-type G" evidence="11">
    <location>
        <begin position="3"/>
        <end position="167"/>
    </location>
</feature>
<dbReference type="PANTHER" id="PTHR43834">
    <property type="entry name" value="GTPASE DER"/>
    <property type="match status" value="1"/>
</dbReference>
<feature type="binding site" evidence="8">
    <location>
        <begin position="333"/>
        <end position="336"/>
    </location>
    <ligand>
        <name>GTP</name>
        <dbReference type="ChEBI" id="CHEBI:37565"/>
        <label>2</label>
    </ligand>
</feature>
<protein>
    <recommendedName>
        <fullName evidence="2 8">GTPase Der</fullName>
    </recommendedName>
    <alternativeName>
        <fullName evidence="7 8">GTP-binding protein EngA</fullName>
    </alternativeName>
</protein>
<organism evidence="12 13">
    <name type="scientific">Dongia soli</name>
    <dbReference type="NCBI Taxonomy" id="600628"/>
    <lineage>
        <taxon>Bacteria</taxon>
        <taxon>Pseudomonadati</taxon>
        <taxon>Pseudomonadota</taxon>
        <taxon>Alphaproteobacteria</taxon>
        <taxon>Rhodospirillales</taxon>
        <taxon>Dongiaceae</taxon>
        <taxon>Dongia</taxon>
    </lineage>
</organism>
<dbReference type="EMBL" id="JAXCLW010000003">
    <property type="protein sequence ID" value="MDY0884050.1"/>
    <property type="molecule type" value="Genomic_DNA"/>
</dbReference>
<comment type="function">
    <text evidence="8 10">GTPase that plays an essential role in the late steps of ribosome biogenesis.</text>
</comment>
<evidence type="ECO:0000256" key="5">
    <source>
        <dbReference type="ARBA" id="ARBA00022741"/>
    </source>
</evidence>
<dbReference type="CDD" id="cd01895">
    <property type="entry name" value="EngA2"/>
    <property type="match status" value="1"/>
</dbReference>
<dbReference type="InterPro" id="IPR006073">
    <property type="entry name" value="GTP-bd"/>
</dbReference>
<name>A0ABU5ECG0_9PROT</name>
<dbReference type="Gene3D" id="3.40.50.300">
    <property type="entry name" value="P-loop containing nucleotide triphosphate hydrolases"/>
    <property type="match status" value="2"/>
</dbReference>
<keyword evidence="12" id="KW-0378">Hydrolase</keyword>
<keyword evidence="6 8" id="KW-0342">GTP-binding</keyword>
<gene>
    <name evidence="8 12" type="primary">der</name>
    <name evidence="12" type="ORF">SMD27_14460</name>
</gene>
<dbReference type="PRINTS" id="PR00326">
    <property type="entry name" value="GTP1OBG"/>
</dbReference>
<evidence type="ECO:0000256" key="3">
    <source>
        <dbReference type="ARBA" id="ARBA00022517"/>
    </source>
</evidence>
<evidence type="ECO:0000313" key="12">
    <source>
        <dbReference type="EMBL" id="MDY0884050.1"/>
    </source>
</evidence>
<keyword evidence="4 10" id="KW-0677">Repeat</keyword>
<evidence type="ECO:0000256" key="8">
    <source>
        <dbReference type="HAMAP-Rule" id="MF_00195"/>
    </source>
</evidence>
<dbReference type="SUPFAM" id="SSF52540">
    <property type="entry name" value="P-loop containing nucleoside triphosphate hydrolases"/>
    <property type="match status" value="2"/>
</dbReference>
<dbReference type="GO" id="GO:0016787">
    <property type="term" value="F:hydrolase activity"/>
    <property type="evidence" value="ECO:0007669"/>
    <property type="project" value="UniProtKB-KW"/>
</dbReference>
<feature type="domain" description="EngA-type G" evidence="11">
    <location>
        <begin position="210"/>
        <end position="390"/>
    </location>
</feature>
<dbReference type="CDD" id="cd01894">
    <property type="entry name" value="EngA1"/>
    <property type="match status" value="1"/>
</dbReference>
<feature type="binding site" evidence="8">
    <location>
        <begin position="268"/>
        <end position="272"/>
    </location>
    <ligand>
        <name>GTP</name>
        <dbReference type="ChEBI" id="CHEBI:37565"/>
        <label>2</label>
    </ligand>
</feature>
<evidence type="ECO:0000256" key="9">
    <source>
        <dbReference type="PROSITE-ProRule" id="PRU01049"/>
    </source>
</evidence>
<evidence type="ECO:0000256" key="6">
    <source>
        <dbReference type="ARBA" id="ARBA00023134"/>
    </source>
</evidence>
<comment type="caution">
    <text evidence="12">The sequence shown here is derived from an EMBL/GenBank/DDBJ whole genome shotgun (WGS) entry which is preliminary data.</text>
</comment>
<dbReference type="RefSeq" id="WP_320509108.1">
    <property type="nucleotide sequence ID" value="NZ_JAXCLW010000003.1"/>
</dbReference>
<dbReference type="PANTHER" id="PTHR43834:SF6">
    <property type="entry name" value="GTPASE DER"/>
    <property type="match status" value="1"/>
</dbReference>
<dbReference type="InterPro" id="IPR003593">
    <property type="entry name" value="AAA+_ATPase"/>
</dbReference>
<dbReference type="Gene3D" id="3.30.300.20">
    <property type="match status" value="1"/>
</dbReference>
<evidence type="ECO:0000256" key="7">
    <source>
        <dbReference type="ARBA" id="ARBA00032345"/>
    </source>
</evidence>
<reference evidence="12 13" key="1">
    <citation type="journal article" date="2016" name="Antonie Van Leeuwenhoek">
        <title>Dongia soli sp. nov., isolated from soil from Dokdo, Korea.</title>
        <authorList>
            <person name="Kim D.U."/>
            <person name="Lee H."/>
            <person name="Kim H."/>
            <person name="Kim S.G."/>
            <person name="Ka J.O."/>
        </authorList>
    </citation>
    <scope>NUCLEOTIDE SEQUENCE [LARGE SCALE GENOMIC DNA]</scope>
    <source>
        <strain evidence="12 13">D78</strain>
    </source>
</reference>
<feature type="binding site" evidence="8">
    <location>
        <begin position="216"/>
        <end position="223"/>
    </location>
    <ligand>
        <name>GTP</name>
        <dbReference type="ChEBI" id="CHEBI:37565"/>
        <label>2</label>
    </ligand>
</feature>
<dbReference type="NCBIfam" id="TIGR03594">
    <property type="entry name" value="GTPase_EngA"/>
    <property type="match status" value="1"/>
</dbReference>
<evidence type="ECO:0000256" key="2">
    <source>
        <dbReference type="ARBA" id="ARBA00020953"/>
    </source>
</evidence>
<evidence type="ECO:0000256" key="1">
    <source>
        <dbReference type="ARBA" id="ARBA00008279"/>
    </source>
</evidence>
<feature type="binding site" evidence="8">
    <location>
        <begin position="56"/>
        <end position="60"/>
    </location>
    <ligand>
        <name>GTP</name>
        <dbReference type="ChEBI" id="CHEBI:37565"/>
        <label>1</label>
    </ligand>
</feature>
<proteinExistence type="inferred from homology"/>
<dbReference type="InterPro" id="IPR031166">
    <property type="entry name" value="G_ENGA"/>
</dbReference>
<feature type="binding site" evidence="8">
    <location>
        <begin position="9"/>
        <end position="16"/>
    </location>
    <ligand>
        <name>GTP</name>
        <dbReference type="ChEBI" id="CHEBI:37565"/>
        <label>1</label>
    </ligand>
</feature>
<dbReference type="InterPro" id="IPR016484">
    <property type="entry name" value="GTPase_Der"/>
</dbReference>
<evidence type="ECO:0000256" key="10">
    <source>
        <dbReference type="RuleBase" id="RU004481"/>
    </source>
</evidence>
<dbReference type="Pfam" id="PF01926">
    <property type="entry name" value="MMR_HSR1"/>
    <property type="match status" value="2"/>
</dbReference>